<feature type="transmembrane region" description="Helical" evidence="5">
    <location>
        <begin position="320"/>
        <end position="337"/>
    </location>
</feature>
<dbReference type="Gene3D" id="1.20.1530.20">
    <property type="match status" value="1"/>
</dbReference>
<keyword evidence="8" id="KW-1185">Reference proteome</keyword>
<sequence>MGWPQIEPSSPHLTYLLLSFFLIVFALFSDLIRNRAHLAEPPLATFAGIAFGPKGATVLNPIDNWGWGDSITQELARVITGVQCFAVGIDLPAKYVKRHWKSIALLLGPNMVAGWMISAAIIYFVLNTTWVNAMIIAACLTPTDPVLSASIIAETRFSQRIPKRIRNLLAAESGCNDGTAFPFLYAGLYTLLANSAVEGTRKWLTDLLIWQCLFGVAVGVAIGLTANKLLRYSEARGFVQESTLFVFYFLLAIFCVAVGSTLGLDDFLVCFTAGTAFCWDGWFSKRTARMKLPSILDLLLNSAFFVYFGSIVPWDLYRDNLNIGKMLVCVLLVLVLRRLPMMVALKRVIPDLHTYHEAAFTGHFGPIGVGALFLAIEARSRLETDSSLPLPHPPEDSPHIVALKTIWPVICFIVLCSIIVHGFSPFLMSLVGHFSRHPKERAPLLAAEEERLYGMATEERTIAVDSDDTDGDMS</sequence>
<proteinExistence type="predicted"/>
<accession>A0A072PNU0</accession>
<feature type="transmembrane region" description="Helical" evidence="5">
    <location>
        <begin position="12"/>
        <end position="32"/>
    </location>
</feature>
<dbReference type="InterPro" id="IPR038770">
    <property type="entry name" value="Na+/solute_symporter_sf"/>
</dbReference>
<dbReference type="GO" id="GO:0005886">
    <property type="term" value="C:plasma membrane"/>
    <property type="evidence" value="ECO:0007669"/>
    <property type="project" value="InterPro"/>
</dbReference>
<dbReference type="InterPro" id="IPR006153">
    <property type="entry name" value="Cation/H_exchanger_TM"/>
</dbReference>
<dbReference type="GeneID" id="25282284"/>
<evidence type="ECO:0000256" key="1">
    <source>
        <dbReference type="ARBA" id="ARBA00004141"/>
    </source>
</evidence>
<feature type="domain" description="Cation/H+ exchanger transmembrane" evidence="6">
    <location>
        <begin position="24"/>
        <end position="424"/>
    </location>
</feature>
<gene>
    <name evidence="7" type="ORF">A1O9_07370</name>
</gene>
<dbReference type="PANTHER" id="PTHR31382">
    <property type="entry name" value="NA(+)/H(+) ANTIPORTER"/>
    <property type="match status" value="1"/>
</dbReference>
<evidence type="ECO:0000313" key="7">
    <source>
        <dbReference type="EMBL" id="KEF57180.1"/>
    </source>
</evidence>
<dbReference type="EMBL" id="AMGV01000005">
    <property type="protein sequence ID" value="KEF57180.1"/>
    <property type="molecule type" value="Genomic_DNA"/>
</dbReference>
<feature type="transmembrane region" description="Helical" evidence="5">
    <location>
        <begin position="208"/>
        <end position="230"/>
    </location>
</feature>
<dbReference type="GO" id="GO:0015385">
    <property type="term" value="F:sodium:proton antiporter activity"/>
    <property type="evidence" value="ECO:0007669"/>
    <property type="project" value="InterPro"/>
</dbReference>
<dbReference type="GO" id="GO:0120029">
    <property type="term" value="P:proton export across plasma membrane"/>
    <property type="evidence" value="ECO:0007669"/>
    <property type="project" value="InterPro"/>
</dbReference>
<evidence type="ECO:0000256" key="5">
    <source>
        <dbReference type="SAM" id="Phobius"/>
    </source>
</evidence>
<dbReference type="Proteomes" id="UP000027920">
    <property type="component" value="Unassembled WGS sequence"/>
</dbReference>
<dbReference type="OrthoDB" id="2190219at2759"/>
<feature type="transmembrane region" description="Helical" evidence="5">
    <location>
        <begin position="242"/>
        <end position="260"/>
    </location>
</feature>
<keyword evidence="4 5" id="KW-0472">Membrane</keyword>
<protein>
    <recommendedName>
        <fullName evidence="6">Cation/H+ exchanger transmembrane domain-containing protein</fullName>
    </recommendedName>
</protein>
<feature type="transmembrane region" description="Helical" evidence="5">
    <location>
        <begin position="295"/>
        <end position="314"/>
    </location>
</feature>
<feature type="transmembrane region" description="Helical" evidence="5">
    <location>
        <begin position="130"/>
        <end position="153"/>
    </location>
</feature>
<dbReference type="InterPro" id="IPR004712">
    <property type="entry name" value="Na+/H+_antiporter_fungi"/>
</dbReference>
<dbReference type="AlphaFoldDB" id="A0A072PNU0"/>
<evidence type="ECO:0000313" key="8">
    <source>
        <dbReference type="Proteomes" id="UP000027920"/>
    </source>
</evidence>
<feature type="transmembrane region" description="Helical" evidence="5">
    <location>
        <begin position="406"/>
        <end position="431"/>
    </location>
</feature>
<dbReference type="HOGENOM" id="CLU_008635_5_0_1"/>
<dbReference type="STRING" id="1182545.A0A072PNU0"/>
<evidence type="ECO:0000256" key="3">
    <source>
        <dbReference type="ARBA" id="ARBA00022989"/>
    </source>
</evidence>
<dbReference type="GO" id="GO:0030007">
    <property type="term" value="P:intracellular potassium ion homeostasis"/>
    <property type="evidence" value="ECO:0007669"/>
    <property type="project" value="TreeGrafter"/>
</dbReference>
<keyword evidence="3 5" id="KW-1133">Transmembrane helix</keyword>
<feature type="transmembrane region" description="Helical" evidence="5">
    <location>
        <begin position="103"/>
        <end position="124"/>
    </location>
</feature>
<comment type="caution">
    <text evidence="7">The sequence shown here is derived from an EMBL/GenBank/DDBJ whole genome shotgun (WGS) entry which is preliminary data.</text>
</comment>
<dbReference type="GO" id="GO:0036376">
    <property type="term" value="P:sodium ion export across plasma membrane"/>
    <property type="evidence" value="ECO:0007669"/>
    <property type="project" value="InterPro"/>
</dbReference>
<dbReference type="Pfam" id="PF00999">
    <property type="entry name" value="Na_H_Exchanger"/>
    <property type="match status" value="1"/>
</dbReference>
<feature type="transmembrane region" description="Helical" evidence="5">
    <location>
        <begin position="358"/>
        <end position="376"/>
    </location>
</feature>
<dbReference type="RefSeq" id="XP_013259770.1">
    <property type="nucleotide sequence ID" value="XM_013404316.1"/>
</dbReference>
<comment type="subcellular location">
    <subcellularLocation>
        <location evidence="1">Membrane</location>
        <topology evidence="1">Multi-pass membrane protein</topology>
    </subcellularLocation>
</comment>
<organism evidence="7 8">
    <name type="scientific">Exophiala aquamarina CBS 119918</name>
    <dbReference type="NCBI Taxonomy" id="1182545"/>
    <lineage>
        <taxon>Eukaryota</taxon>
        <taxon>Fungi</taxon>
        <taxon>Dikarya</taxon>
        <taxon>Ascomycota</taxon>
        <taxon>Pezizomycotina</taxon>
        <taxon>Eurotiomycetes</taxon>
        <taxon>Chaetothyriomycetidae</taxon>
        <taxon>Chaetothyriales</taxon>
        <taxon>Herpotrichiellaceae</taxon>
        <taxon>Exophiala</taxon>
    </lineage>
</organism>
<evidence type="ECO:0000256" key="4">
    <source>
        <dbReference type="ARBA" id="ARBA00023136"/>
    </source>
</evidence>
<evidence type="ECO:0000256" key="2">
    <source>
        <dbReference type="ARBA" id="ARBA00022692"/>
    </source>
</evidence>
<name>A0A072PNU0_9EURO</name>
<keyword evidence="2 5" id="KW-0812">Transmembrane</keyword>
<dbReference type="PANTHER" id="PTHR31382:SF2">
    <property type="entry name" value="CATION_H+ EXCHANGER DOMAIN-CONTAINING PROTEIN"/>
    <property type="match status" value="1"/>
</dbReference>
<dbReference type="GO" id="GO:0042391">
    <property type="term" value="P:regulation of membrane potential"/>
    <property type="evidence" value="ECO:0007669"/>
    <property type="project" value="InterPro"/>
</dbReference>
<reference evidence="7 8" key="1">
    <citation type="submission" date="2013-03" db="EMBL/GenBank/DDBJ databases">
        <title>The Genome Sequence of Exophiala aquamarina CBS 119918.</title>
        <authorList>
            <consortium name="The Broad Institute Genomics Platform"/>
            <person name="Cuomo C."/>
            <person name="de Hoog S."/>
            <person name="Gorbushina A."/>
            <person name="Walker B."/>
            <person name="Young S.K."/>
            <person name="Zeng Q."/>
            <person name="Gargeya S."/>
            <person name="Fitzgerald M."/>
            <person name="Haas B."/>
            <person name="Abouelleil A."/>
            <person name="Allen A.W."/>
            <person name="Alvarado L."/>
            <person name="Arachchi H.M."/>
            <person name="Berlin A.M."/>
            <person name="Chapman S.B."/>
            <person name="Gainer-Dewar J."/>
            <person name="Goldberg J."/>
            <person name="Griggs A."/>
            <person name="Gujja S."/>
            <person name="Hansen M."/>
            <person name="Howarth C."/>
            <person name="Imamovic A."/>
            <person name="Ireland A."/>
            <person name="Larimer J."/>
            <person name="McCowan C."/>
            <person name="Murphy C."/>
            <person name="Pearson M."/>
            <person name="Poon T.W."/>
            <person name="Priest M."/>
            <person name="Roberts A."/>
            <person name="Saif S."/>
            <person name="Shea T."/>
            <person name="Sisk P."/>
            <person name="Sykes S."/>
            <person name="Wortman J."/>
            <person name="Nusbaum C."/>
            <person name="Birren B."/>
        </authorList>
    </citation>
    <scope>NUCLEOTIDE SEQUENCE [LARGE SCALE GENOMIC DNA]</scope>
    <source>
        <strain evidence="7 8">CBS 119918</strain>
    </source>
</reference>
<dbReference type="VEuPathDB" id="FungiDB:A1O9_07370"/>
<evidence type="ECO:0000259" key="6">
    <source>
        <dbReference type="Pfam" id="PF00999"/>
    </source>
</evidence>
<feature type="transmembrane region" description="Helical" evidence="5">
    <location>
        <begin position="174"/>
        <end position="196"/>
    </location>
</feature>